<dbReference type="CDD" id="cd07383">
    <property type="entry name" value="MPP_Dcr2"/>
    <property type="match status" value="1"/>
</dbReference>
<dbReference type="SUPFAM" id="SSF56300">
    <property type="entry name" value="Metallo-dependent phosphatases"/>
    <property type="match status" value="1"/>
</dbReference>
<reference evidence="3" key="1">
    <citation type="submission" date="2023-02" db="EMBL/GenBank/DDBJ databases">
        <title>Mating type loci evolution in Malassezia.</title>
        <authorList>
            <person name="Coelho M.A."/>
        </authorList>
    </citation>
    <scope>NUCLEOTIDE SEQUENCE</scope>
    <source>
        <strain evidence="3">CBS 14136</strain>
    </source>
</reference>
<keyword evidence="1" id="KW-0472">Membrane</keyword>
<feature type="domain" description="Calcineurin-like phosphoesterase" evidence="2">
    <location>
        <begin position="267"/>
        <end position="554"/>
    </location>
</feature>
<organism evidence="3 4">
    <name type="scientific">Malassezia psittaci</name>
    <dbReference type="NCBI Taxonomy" id="1821823"/>
    <lineage>
        <taxon>Eukaryota</taxon>
        <taxon>Fungi</taxon>
        <taxon>Dikarya</taxon>
        <taxon>Basidiomycota</taxon>
        <taxon>Ustilaginomycotina</taxon>
        <taxon>Malasseziomycetes</taxon>
        <taxon>Malasseziales</taxon>
        <taxon>Malasseziaceae</taxon>
        <taxon>Malassezia</taxon>
    </lineage>
</organism>
<dbReference type="EMBL" id="CP118375">
    <property type="protein sequence ID" value="WFD41998.1"/>
    <property type="molecule type" value="Genomic_DNA"/>
</dbReference>
<evidence type="ECO:0000313" key="4">
    <source>
        <dbReference type="Proteomes" id="UP001214628"/>
    </source>
</evidence>
<protein>
    <submittedName>
        <fullName evidence="3">Phosphatase dcr2</fullName>
    </submittedName>
</protein>
<gene>
    <name evidence="3" type="primary">DCR2</name>
    <name evidence="3" type="ORF">MPSI1_000635</name>
</gene>
<dbReference type="InterPro" id="IPR004843">
    <property type="entry name" value="Calcineurin-like_PHP"/>
</dbReference>
<evidence type="ECO:0000259" key="2">
    <source>
        <dbReference type="Pfam" id="PF00149"/>
    </source>
</evidence>
<keyword evidence="1" id="KW-0812">Transmembrane</keyword>
<dbReference type="InterPro" id="IPR029052">
    <property type="entry name" value="Metallo-depent_PP-like"/>
</dbReference>
<proteinExistence type="predicted"/>
<dbReference type="GO" id="GO:0004721">
    <property type="term" value="F:phosphoprotein phosphatase activity"/>
    <property type="evidence" value="ECO:0007669"/>
    <property type="project" value="TreeGrafter"/>
</dbReference>
<dbReference type="Proteomes" id="UP001214628">
    <property type="component" value="Chromosome 1"/>
</dbReference>
<dbReference type="PANTHER" id="PTHR32440">
    <property type="entry name" value="PHOSPHATASE DCR2-RELATED-RELATED"/>
    <property type="match status" value="1"/>
</dbReference>
<feature type="transmembrane region" description="Helical" evidence="1">
    <location>
        <begin position="12"/>
        <end position="29"/>
    </location>
</feature>
<dbReference type="Pfam" id="PF00149">
    <property type="entry name" value="Metallophos"/>
    <property type="match status" value="1"/>
</dbReference>
<sequence length="599" mass="67556">MVDWRPGGRRTLGASLLVIWVVILALYALENREKRHAFWPNSSEQEGSIDEGSRRLNQPDLAVSLEALETFSPLKPNVLPLYDLAVGTCFPLFGCSMPSMQRDDSAGNWVRVERPLDSAIAQWRGTDSRNYPKKPLSKVGTPYLFYRRSRSIDGQHVADVRIANASDHIPTNGDWRRIVVPSSKLFHKSNAYAIHYRVQINSSSPVTELDVMYGSNPPPPGFSEAGIIPAAKLNDAKHARTVLMVRRKPAPVPRAPALRFQSSGTFTILQLADLHFSVQELECRDVKNANSCHSHQDTLALIERWIDQEKPDLVVFTGDQLNGQGTSWDEQSVLPLWLTPIIQRGIPWLPLFGNHDTESGYLTRREQMEILALYPYSLAQVGPSDIHGAGNYHVSVLAPGSENQELLSLWSLDSGAHPPFSLFHPWQKYLYDWVHDDQIQWITRAIRQSARIPWPYHSNPATALKSNSTLVKQRTPKTQMQRAPGIVFVHIPLQEAFDEVDRDAAGEELRFGVREEKFARLGGQGKRGLFDALEKEKNHETPGIKLYVHGHMHNNEDCRRVRKTWICFGGGVSYAGYGKLETSVNRFIRGKGWIVMTIA</sequence>
<name>A0AAF0JCU9_9BASI</name>
<dbReference type="Gene3D" id="3.60.21.10">
    <property type="match status" value="1"/>
</dbReference>
<dbReference type="GO" id="GO:0005737">
    <property type="term" value="C:cytoplasm"/>
    <property type="evidence" value="ECO:0007669"/>
    <property type="project" value="TreeGrafter"/>
</dbReference>
<evidence type="ECO:0000313" key="3">
    <source>
        <dbReference type="EMBL" id="WFD41998.1"/>
    </source>
</evidence>
<dbReference type="PANTHER" id="PTHR32440:SF0">
    <property type="entry name" value="PHOSPHATASE DCR2-RELATED"/>
    <property type="match status" value="1"/>
</dbReference>
<accession>A0AAF0JCU9</accession>
<dbReference type="AlphaFoldDB" id="A0AAF0JCU9"/>
<keyword evidence="4" id="KW-1185">Reference proteome</keyword>
<evidence type="ECO:0000256" key="1">
    <source>
        <dbReference type="SAM" id="Phobius"/>
    </source>
</evidence>
<keyword evidence="1" id="KW-1133">Transmembrane helix</keyword>